<dbReference type="AlphaFoldDB" id="E3PTH7"/>
<dbReference type="SMART" id="SM00471">
    <property type="entry name" value="HDc"/>
    <property type="match status" value="1"/>
</dbReference>
<dbReference type="BioCyc" id="CSTI499177:GJE9-2126-MONOMER"/>
<sequence length="347" mass="39979">MILDTVMMGLDKNLIGQKLEKDVYSETGILVVAAGTYISEKVYKKMESYFINNVHIKKKKVKDIRYQDYTVIKSTYLKNVDVMKTVLKEISLNGTVDDKMIMDMTNSLTLNSQKMGYFIDCIQDLKSTDEYTYNHSINVAIYAMLIGSWMKLPEIDIQYLVLAGILHDVGKSKIPNEILNKKTRLTEEEFAIMKKHSHLGYCIVKDMDNIPEDVKKAVLMHHEKLDGSGYPLGCKNKQIPKFAQILAVADVYDALTSKRVYKDKITPFETFKEMSKMGYSHFAPDVLMTFLKNIVYYYVGFKLKLNTGDIGEILYISPLNNYQPLIKIENKVIDLSLDKRYRILEMV</sequence>
<dbReference type="eggNOG" id="COG2206">
    <property type="taxonomic scope" value="Bacteria"/>
</dbReference>
<protein>
    <submittedName>
        <fullName evidence="2">Putative Metal dependent phosphohydrolase</fullName>
    </submittedName>
</protein>
<gene>
    <name evidence="2" type="ordered locus">CLOST_2061</name>
</gene>
<evidence type="ECO:0000259" key="1">
    <source>
        <dbReference type="PROSITE" id="PS51832"/>
    </source>
</evidence>
<dbReference type="PROSITE" id="PS51832">
    <property type="entry name" value="HD_GYP"/>
    <property type="match status" value="1"/>
</dbReference>
<name>E3PTH7_ACESD</name>
<dbReference type="InterPro" id="IPR006675">
    <property type="entry name" value="HDIG_dom"/>
</dbReference>
<dbReference type="Proteomes" id="UP000007041">
    <property type="component" value="Chromosome"/>
</dbReference>
<dbReference type="CDD" id="cd00077">
    <property type="entry name" value="HDc"/>
    <property type="match status" value="1"/>
</dbReference>
<evidence type="ECO:0000313" key="2">
    <source>
        <dbReference type="EMBL" id="CBH22181.1"/>
    </source>
</evidence>
<accession>E3PTH7</accession>
<feature type="domain" description="HD-GYP" evidence="1">
    <location>
        <begin position="110"/>
        <end position="306"/>
    </location>
</feature>
<reference evidence="3" key="1">
    <citation type="journal article" date="2010" name="BMC Genomics">
        <title>Clostridium sticklandii, a specialist in amino acid degradation:revisiting its metabolism through its genome sequence.</title>
        <authorList>
            <person name="Fonknechten N."/>
            <person name="Chaussonnerie S."/>
            <person name="Tricot S."/>
            <person name="Lajus A."/>
            <person name="Andreesen J.R."/>
            <person name="Perchat N."/>
            <person name="Pelletier E."/>
            <person name="Gouyvenoux M."/>
            <person name="Barbe V."/>
            <person name="Salanoubat M."/>
            <person name="Le Paslier D."/>
            <person name="Weissenbach J."/>
            <person name="Cohen G.N."/>
            <person name="Kreimeyer A."/>
        </authorList>
    </citation>
    <scope>NUCLEOTIDE SEQUENCE [LARGE SCALE GENOMIC DNA]</scope>
    <source>
        <strain evidence="3">ATCC 12662 / DSM 519 / JCM 1433 / CCUG 9281 / NCIMB 10654 / HF</strain>
    </source>
</reference>
<proteinExistence type="predicted"/>
<keyword evidence="2" id="KW-0378">Hydrolase</keyword>
<dbReference type="Gene3D" id="1.10.3210.10">
    <property type="entry name" value="Hypothetical protein af1432"/>
    <property type="match status" value="1"/>
</dbReference>
<dbReference type="HOGENOM" id="CLU_000445_92_1_9"/>
<dbReference type="STRING" id="1511.CLOST_2061"/>
<dbReference type="InterPro" id="IPR003607">
    <property type="entry name" value="HD/PDEase_dom"/>
</dbReference>
<dbReference type="PANTHER" id="PTHR43155">
    <property type="entry name" value="CYCLIC DI-GMP PHOSPHODIESTERASE PA4108-RELATED"/>
    <property type="match status" value="1"/>
</dbReference>
<dbReference type="InterPro" id="IPR037522">
    <property type="entry name" value="HD_GYP_dom"/>
</dbReference>
<evidence type="ECO:0000313" key="3">
    <source>
        <dbReference type="Proteomes" id="UP000007041"/>
    </source>
</evidence>
<dbReference type="NCBIfam" id="TIGR00277">
    <property type="entry name" value="HDIG"/>
    <property type="match status" value="1"/>
</dbReference>
<keyword evidence="3" id="KW-1185">Reference proteome</keyword>
<dbReference type="KEGG" id="cst:CLOST_2061"/>
<dbReference type="Pfam" id="PF13487">
    <property type="entry name" value="HD_5"/>
    <property type="match status" value="1"/>
</dbReference>
<dbReference type="PANTHER" id="PTHR43155:SF2">
    <property type="entry name" value="CYCLIC DI-GMP PHOSPHODIESTERASE PA4108"/>
    <property type="match status" value="1"/>
</dbReference>
<dbReference type="SUPFAM" id="SSF109604">
    <property type="entry name" value="HD-domain/PDEase-like"/>
    <property type="match status" value="1"/>
</dbReference>
<dbReference type="EMBL" id="FP565809">
    <property type="protein sequence ID" value="CBH22181.1"/>
    <property type="molecule type" value="Genomic_DNA"/>
</dbReference>
<dbReference type="GO" id="GO:0016787">
    <property type="term" value="F:hydrolase activity"/>
    <property type="evidence" value="ECO:0007669"/>
    <property type="project" value="UniProtKB-KW"/>
</dbReference>
<organism evidence="2 3">
    <name type="scientific">Acetoanaerobium sticklandii (strain ATCC 12662 / DSM 519 / JCM 1433 / CCUG 9281 / NCIMB 10654 / HF)</name>
    <name type="common">Clostridium sticklandii</name>
    <dbReference type="NCBI Taxonomy" id="499177"/>
    <lineage>
        <taxon>Bacteria</taxon>
        <taxon>Bacillati</taxon>
        <taxon>Bacillota</taxon>
        <taxon>Clostridia</taxon>
        <taxon>Peptostreptococcales</taxon>
        <taxon>Filifactoraceae</taxon>
        <taxon>Acetoanaerobium</taxon>
    </lineage>
</organism>